<keyword evidence="2" id="KW-1185">Reference proteome</keyword>
<reference evidence="1" key="1">
    <citation type="thesis" date="2021" institute="BYU ScholarsArchive" country="Provo, UT, USA">
        <title>Applications of and Algorithms for Genome Assembly and Genomic Analyses with an Emphasis on Marine Teleosts.</title>
        <authorList>
            <person name="Pickett B.D."/>
        </authorList>
    </citation>
    <scope>NUCLEOTIDE SEQUENCE</scope>
    <source>
        <strain evidence="1">HI-2016</strain>
    </source>
</reference>
<dbReference type="EMBL" id="JAFBMS010000009">
    <property type="protein sequence ID" value="KAG9349597.1"/>
    <property type="molecule type" value="Genomic_DNA"/>
</dbReference>
<gene>
    <name evidence="1" type="ORF">JZ751_028045</name>
</gene>
<evidence type="ECO:0000313" key="2">
    <source>
        <dbReference type="Proteomes" id="UP000824540"/>
    </source>
</evidence>
<dbReference type="Proteomes" id="UP000824540">
    <property type="component" value="Unassembled WGS sequence"/>
</dbReference>
<comment type="caution">
    <text evidence="1">The sequence shown here is derived from an EMBL/GenBank/DDBJ whole genome shotgun (WGS) entry which is preliminary data.</text>
</comment>
<protein>
    <submittedName>
        <fullName evidence="1">Uncharacterized protein</fullName>
    </submittedName>
</protein>
<evidence type="ECO:0000313" key="1">
    <source>
        <dbReference type="EMBL" id="KAG9349597.1"/>
    </source>
</evidence>
<sequence>MDVSVLWLNFLPHWTPMYHVILGQSGPKSVHEPETQKGCMPEQCWNNLDTRGRPKPLNL</sequence>
<accession>A0A8T2PKS5</accession>
<name>A0A8T2PKS5_9TELE</name>
<dbReference type="AlphaFoldDB" id="A0A8T2PKS5"/>
<proteinExistence type="predicted"/>
<organism evidence="1 2">
    <name type="scientific">Albula glossodonta</name>
    <name type="common">roundjaw bonefish</name>
    <dbReference type="NCBI Taxonomy" id="121402"/>
    <lineage>
        <taxon>Eukaryota</taxon>
        <taxon>Metazoa</taxon>
        <taxon>Chordata</taxon>
        <taxon>Craniata</taxon>
        <taxon>Vertebrata</taxon>
        <taxon>Euteleostomi</taxon>
        <taxon>Actinopterygii</taxon>
        <taxon>Neopterygii</taxon>
        <taxon>Teleostei</taxon>
        <taxon>Albuliformes</taxon>
        <taxon>Albulidae</taxon>
        <taxon>Albula</taxon>
    </lineage>
</organism>